<feature type="region of interest" description="Disordered" evidence="1">
    <location>
        <begin position="41"/>
        <end position="135"/>
    </location>
</feature>
<feature type="compositionally biased region" description="Low complexity" evidence="1">
    <location>
        <begin position="94"/>
        <end position="104"/>
    </location>
</feature>
<dbReference type="InterPro" id="IPR021457">
    <property type="entry name" value="DUF3108"/>
</dbReference>
<name>A0A401K062_9PROT</name>
<protein>
    <submittedName>
        <fullName evidence="2">Putative outer membrane autotransporter barrel</fullName>
    </submittedName>
</protein>
<sequence>MRRIFLLALAISVLAHLLLLTTPGFRLPADDSHESTIQARLEPLPKPVFKPVPKPKPAVKAAPRPRPKPRPKSPVKPASPPQPAPEPPAPPAPATEAAAADVPAETPPAAPQQAPAEAPANAPDAPAPPPLNAMPGKAEIQYTMFKGDHGFEIGRATYIWQVRGDRYVLTSITEGTGLIALIQPGKLVQISQGHITPLGLAPDDFWIQRGKPTPDKTSAAHFDYRQHTVTVGKMSNATTVPLLPGAQDILSVTFQLAMLAPFQNEQLLHVTTGKGLKPYTAHVVGEELLDTPLGQLRTLHLARNAEAGEDAIDVWLAEDYNYMPVKIRVDHSKFGIVEQVINGINIEH</sequence>
<accession>A0A401K062</accession>
<evidence type="ECO:0000313" key="3">
    <source>
        <dbReference type="Proteomes" id="UP000286806"/>
    </source>
</evidence>
<feature type="compositionally biased region" description="Pro residues" evidence="1">
    <location>
        <begin position="44"/>
        <end position="56"/>
    </location>
</feature>
<gene>
    <name evidence="2" type="ORF">SFMTTN_3447</name>
</gene>
<comment type="caution">
    <text evidence="2">The sequence shown here is derived from an EMBL/GenBank/DDBJ whole genome shotgun (WGS) entry which is preliminary data.</text>
</comment>
<feature type="compositionally biased region" description="Pro residues" evidence="1">
    <location>
        <begin position="74"/>
        <end position="93"/>
    </location>
</feature>
<keyword evidence="3" id="KW-1185">Reference proteome</keyword>
<organism evidence="2 3">
    <name type="scientific">Sulfuriferula multivorans</name>
    <dbReference type="NCBI Taxonomy" id="1559896"/>
    <lineage>
        <taxon>Bacteria</taxon>
        <taxon>Pseudomonadati</taxon>
        <taxon>Pseudomonadota</taxon>
        <taxon>Betaproteobacteria</taxon>
        <taxon>Nitrosomonadales</taxon>
        <taxon>Sulfuricellaceae</taxon>
        <taxon>Sulfuriferula</taxon>
    </lineage>
</organism>
<feature type="compositionally biased region" description="Low complexity" evidence="1">
    <location>
        <begin position="111"/>
        <end position="124"/>
    </location>
</feature>
<evidence type="ECO:0000313" key="2">
    <source>
        <dbReference type="EMBL" id="GCB02330.1"/>
    </source>
</evidence>
<proteinExistence type="predicted"/>
<evidence type="ECO:0000256" key="1">
    <source>
        <dbReference type="SAM" id="MobiDB-lite"/>
    </source>
</evidence>
<dbReference type="Pfam" id="PF11306">
    <property type="entry name" value="DUF3108"/>
    <property type="match status" value="1"/>
</dbReference>
<feature type="compositionally biased region" description="Basic residues" evidence="1">
    <location>
        <begin position="63"/>
        <end position="73"/>
    </location>
</feature>
<dbReference type="AlphaFoldDB" id="A0A401K062"/>
<dbReference type="RefSeq" id="WP_189836454.1">
    <property type="nucleotide sequence ID" value="NZ_BGOW01000050.1"/>
</dbReference>
<dbReference type="EMBL" id="BGOW01000050">
    <property type="protein sequence ID" value="GCB02330.1"/>
    <property type="molecule type" value="Genomic_DNA"/>
</dbReference>
<dbReference type="Proteomes" id="UP000286806">
    <property type="component" value="Unassembled WGS sequence"/>
</dbReference>
<reference evidence="2 3" key="1">
    <citation type="journal article" date="2019" name="Front. Microbiol.">
        <title>Genomes of Neutrophilic Sulfur-Oxidizing Chemolithoautotrophs Representing 9 Proteobacterial Species From 8 Genera.</title>
        <authorList>
            <person name="Watanabe T."/>
            <person name="Kojima H."/>
            <person name="Umezawa K."/>
            <person name="Hori C."/>
            <person name="Takasuka T.E."/>
            <person name="Kato Y."/>
            <person name="Fukui M."/>
        </authorList>
    </citation>
    <scope>NUCLEOTIDE SEQUENCE [LARGE SCALE GENOMIC DNA]</scope>
    <source>
        <strain evidence="2 3">TTN</strain>
    </source>
</reference>